<proteinExistence type="predicted"/>
<dbReference type="GO" id="GO:0046872">
    <property type="term" value="F:metal ion binding"/>
    <property type="evidence" value="ECO:0007669"/>
    <property type="project" value="UniProtKB-KW"/>
</dbReference>
<keyword evidence="2" id="KW-0645">Protease</keyword>
<evidence type="ECO:0000256" key="5">
    <source>
        <dbReference type="ARBA" id="ARBA00022833"/>
    </source>
</evidence>
<evidence type="ECO:0000256" key="4">
    <source>
        <dbReference type="ARBA" id="ARBA00022801"/>
    </source>
</evidence>
<dbReference type="GO" id="GO:0006508">
    <property type="term" value="P:proteolysis"/>
    <property type="evidence" value="ECO:0007669"/>
    <property type="project" value="UniProtKB-KW"/>
</dbReference>
<dbReference type="KEGG" id="ptan:CRYO30217_02531"/>
<dbReference type="InterPro" id="IPR012962">
    <property type="entry name" value="Pept_M54_archaemetzincn"/>
</dbReference>
<sequence length="301" mass="35077">MKIKFIIPLLIIIQSCSSSTTNEEHMNKTIEADTVGVQLNYLESFHNRKTVNDLDASLTEYILSNPNRPDSIHTTIYLLPFGNMKPEVEQIISNEIDYLETFFQMPVKILPRITFDEVKQNAQIKTRFVPDSDYGYYEKMKGGAENLREQIEASSFMNKYMIDQKPEDAVAVLGITEHDIYNSSYNFLFGSSSTKNGVGLISTFRLIDYGKQTKYNIRKVVSKQIVNLFSIRNVKDYECLLNFHNSKEELELGEFKLSPRALEKFKYNIGFDYNKRFKELEQIWLEEGNKSLSEYYQKCQK</sequence>
<organism evidence="7 8">
    <name type="scientific">Parvicella tangerina</name>
    <dbReference type="NCBI Taxonomy" id="2829795"/>
    <lineage>
        <taxon>Bacteria</taxon>
        <taxon>Pseudomonadati</taxon>
        <taxon>Bacteroidota</taxon>
        <taxon>Flavobacteriia</taxon>
        <taxon>Flavobacteriales</taxon>
        <taxon>Parvicellaceae</taxon>
        <taxon>Parvicella</taxon>
    </lineage>
</organism>
<keyword evidence="8" id="KW-1185">Reference proteome</keyword>
<evidence type="ECO:0000256" key="3">
    <source>
        <dbReference type="ARBA" id="ARBA00022723"/>
    </source>
</evidence>
<dbReference type="PANTHER" id="PTHR15910:SF1">
    <property type="entry name" value="ARCHAEMETZINCIN-2"/>
    <property type="match status" value="1"/>
</dbReference>
<evidence type="ECO:0000313" key="7">
    <source>
        <dbReference type="EMBL" id="CAG5084653.1"/>
    </source>
</evidence>
<keyword evidence="6" id="KW-0482">Metalloprotease</keyword>
<dbReference type="Proteomes" id="UP000683507">
    <property type="component" value="Chromosome"/>
</dbReference>
<protein>
    <recommendedName>
        <fullName evidence="9">Lipoprotein</fullName>
    </recommendedName>
</protein>
<dbReference type="EMBL" id="OU015584">
    <property type="protein sequence ID" value="CAG5084653.1"/>
    <property type="molecule type" value="Genomic_DNA"/>
</dbReference>
<comment type="cofactor">
    <cofactor evidence="1">
        <name>Zn(2+)</name>
        <dbReference type="ChEBI" id="CHEBI:29105"/>
    </cofactor>
</comment>
<evidence type="ECO:0000313" key="8">
    <source>
        <dbReference type="Proteomes" id="UP000683507"/>
    </source>
</evidence>
<evidence type="ECO:0008006" key="9">
    <source>
        <dbReference type="Google" id="ProtNLM"/>
    </source>
</evidence>
<dbReference type="GO" id="GO:0008237">
    <property type="term" value="F:metallopeptidase activity"/>
    <property type="evidence" value="ECO:0007669"/>
    <property type="project" value="UniProtKB-KW"/>
</dbReference>
<evidence type="ECO:0000256" key="6">
    <source>
        <dbReference type="ARBA" id="ARBA00023049"/>
    </source>
</evidence>
<dbReference type="PROSITE" id="PS51257">
    <property type="entry name" value="PROKAR_LIPOPROTEIN"/>
    <property type="match status" value="1"/>
</dbReference>
<gene>
    <name evidence="7" type="ORF">CRYO30217_02531</name>
</gene>
<dbReference type="PANTHER" id="PTHR15910">
    <property type="entry name" value="ARCHAEMETZINCIN"/>
    <property type="match status" value="1"/>
</dbReference>
<accession>A0A916NI94</accession>
<reference evidence="7" key="1">
    <citation type="submission" date="2021-04" db="EMBL/GenBank/DDBJ databases">
        <authorList>
            <person name="Rodrigo-Torres L."/>
            <person name="Arahal R. D."/>
            <person name="Lucena T."/>
        </authorList>
    </citation>
    <scope>NUCLEOTIDE SEQUENCE</scope>
    <source>
        <strain evidence="7">AS29M-1</strain>
    </source>
</reference>
<dbReference type="InterPro" id="IPR024079">
    <property type="entry name" value="MetalloPept_cat_dom_sf"/>
</dbReference>
<dbReference type="AlphaFoldDB" id="A0A916NI94"/>
<dbReference type="Gene3D" id="3.40.390.10">
    <property type="entry name" value="Collagenase (Catalytic Domain)"/>
    <property type="match status" value="1"/>
</dbReference>
<keyword evidence="5" id="KW-0862">Zinc</keyword>
<name>A0A916NI94_9FLAO</name>
<keyword evidence="3" id="KW-0479">Metal-binding</keyword>
<evidence type="ECO:0000256" key="2">
    <source>
        <dbReference type="ARBA" id="ARBA00022670"/>
    </source>
</evidence>
<evidence type="ECO:0000256" key="1">
    <source>
        <dbReference type="ARBA" id="ARBA00001947"/>
    </source>
</evidence>
<keyword evidence="4" id="KW-0378">Hydrolase</keyword>